<dbReference type="EMBL" id="JAUOTP010000002">
    <property type="protein sequence ID" value="MDO6413993.1"/>
    <property type="molecule type" value="Genomic_DNA"/>
</dbReference>
<name>A0ABT8Y6P6_9SPHN</name>
<protein>
    <recommendedName>
        <fullName evidence="4">Tox-REase-5 domain-containing protein</fullName>
    </recommendedName>
</protein>
<feature type="region of interest" description="Disordered" evidence="1">
    <location>
        <begin position="55"/>
        <end position="90"/>
    </location>
</feature>
<evidence type="ECO:0000313" key="3">
    <source>
        <dbReference type="Proteomes" id="UP001169764"/>
    </source>
</evidence>
<sequence>MDEIQGQMGRRAFVGWLRTGRSPAGRIDRVELKFNPWHDPDDGRFTFAGTGRRFGTGGADPADQISGRASGIFGRPSIGDRNRPRIPATPKVQAPRAQQRVGNDAGVIDRRPAIVPLKVVPGLRLVNQSNPVTEFVGGAGRELRDLANETVTGVRSALTTNPVTTVRNAALGIAGMIDAGIAADDVPARVQISRAADALANASARDIGRAGAYVVGNAALTLAPGAALSKVSALRGLRKARLRPTYDPPEIGWAKETLDRDKPWAAYNDAAPGAQAGQAPTLKRKLPNGLERAVKFDGVQGDYVIDRKWKIVDAPHARAQLLRQSEVLRRHNVIGTWEVPDQKQRMKALMLFKKMNVTNIKVRVVKP</sequence>
<gene>
    <name evidence="2" type="ORF">Q4F19_06330</name>
</gene>
<accession>A0ABT8Y6P6</accession>
<evidence type="ECO:0008006" key="4">
    <source>
        <dbReference type="Google" id="ProtNLM"/>
    </source>
</evidence>
<comment type="caution">
    <text evidence="2">The sequence shown here is derived from an EMBL/GenBank/DDBJ whole genome shotgun (WGS) entry which is preliminary data.</text>
</comment>
<evidence type="ECO:0000256" key="1">
    <source>
        <dbReference type="SAM" id="MobiDB-lite"/>
    </source>
</evidence>
<dbReference type="RefSeq" id="WP_303540802.1">
    <property type="nucleotide sequence ID" value="NZ_JAUOTP010000002.1"/>
</dbReference>
<evidence type="ECO:0000313" key="2">
    <source>
        <dbReference type="EMBL" id="MDO6413993.1"/>
    </source>
</evidence>
<keyword evidence="3" id="KW-1185">Reference proteome</keyword>
<proteinExistence type="predicted"/>
<reference evidence="2" key="1">
    <citation type="submission" date="2023-07" db="EMBL/GenBank/DDBJ databases">
        <authorList>
            <person name="Kim M."/>
        </authorList>
    </citation>
    <scope>NUCLEOTIDE SEQUENCE</scope>
    <source>
        <strain evidence="2">BIUV-7</strain>
    </source>
</reference>
<organism evidence="2 3">
    <name type="scientific">Sphingomonas natans</name>
    <dbReference type="NCBI Taxonomy" id="3063330"/>
    <lineage>
        <taxon>Bacteria</taxon>
        <taxon>Pseudomonadati</taxon>
        <taxon>Pseudomonadota</taxon>
        <taxon>Alphaproteobacteria</taxon>
        <taxon>Sphingomonadales</taxon>
        <taxon>Sphingomonadaceae</taxon>
        <taxon>Sphingomonas</taxon>
    </lineage>
</organism>
<dbReference type="Proteomes" id="UP001169764">
    <property type="component" value="Unassembled WGS sequence"/>
</dbReference>